<evidence type="ECO:0000313" key="3">
    <source>
        <dbReference type="Proteomes" id="UP000316008"/>
    </source>
</evidence>
<protein>
    <recommendedName>
        <fullName evidence="4">Cytochrome c domain-containing protein</fullName>
    </recommendedName>
</protein>
<accession>A0A556MZR6</accession>
<evidence type="ECO:0008006" key="4">
    <source>
        <dbReference type="Google" id="ProtNLM"/>
    </source>
</evidence>
<proteinExistence type="predicted"/>
<evidence type="ECO:0000313" key="2">
    <source>
        <dbReference type="EMBL" id="TSJ45386.1"/>
    </source>
</evidence>
<dbReference type="Proteomes" id="UP000316008">
    <property type="component" value="Unassembled WGS sequence"/>
</dbReference>
<comment type="caution">
    <text evidence="2">The sequence shown here is derived from an EMBL/GenBank/DDBJ whole genome shotgun (WGS) entry which is preliminary data.</text>
</comment>
<feature type="chain" id="PRO_5022009123" description="Cytochrome c domain-containing protein" evidence="1">
    <location>
        <begin position="20"/>
        <end position="483"/>
    </location>
</feature>
<evidence type="ECO:0000256" key="1">
    <source>
        <dbReference type="SAM" id="SignalP"/>
    </source>
</evidence>
<reference evidence="2 3" key="1">
    <citation type="submission" date="2019-07" db="EMBL/GenBank/DDBJ databases">
        <authorList>
            <person name="Huq M.A."/>
        </authorList>
    </citation>
    <scope>NUCLEOTIDE SEQUENCE [LARGE SCALE GENOMIC DNA]</scope>
    <source>
        <strain evidence="2 3">MAH-3</strain>
    </source>
</reference>
<feature type="signal peptide" evidence="1">
    <location>
        <begin position="1"/>
        <end position="19"/>
    </location>
</feature>
<organism evidence="2 3">
    <name type="scientific">Fluviicola chungangensis</name>
    <dbReference type="NCBI Taxonomy" id="2597671"/>
    <lineage>
        <taxon>Bacteria</taxon>
        <taxon>Pseudomonadati</taxon>
        <taxon>Bacteroidota</taxon>
        <taxon>Flavobacteriia</taxon>
        <taxon>Flavobacteriales</taxon>
        <taxon>Crocinitomicaceae</taxon>
        <taxon>Fluviicola</taxon>
    </lineage>
</organism>
<keyword evidence="3" id="KW-1185">Reference proteome</keyword>
<dbReference type="OrthoDB" id="280897at2"/>
<keyword evidence="1" id="KW-0732">Signal</keyword>
<dbReference type="EMBL" id="VLPL01000003">
    <property type="protein sequence ID" value="TSJ45386.1"/>
    <property type="molecule type" value="Genomic_DNA"/>
</dbReference>
<sequence>MKKNTLTLSLGLLTIAGLAILTNCTSGTEEKIDKTGYNASSSPDSLCLVSPSWFPHSQTPAPEEGIGSPFDTSSTTNQIFHQWSWNKFLWLTKPDAGGNPLFLNQAKVKQVTSHMNAVTVPSGTLVVLQDTAQAGFQSAVLQTNPDYNNGTSAMVYYSIHMNPTMYTAGLSFANQLESGTLPASNDASFPVGSFELKVAWVPLSAIPASKQNDYYTTTASLSTNNGVSFTNTQVALIGMHVVGVVQNHPEFIWATFEHDDLSPDYDWTANSASSASDQLLFKNGTTTGINGILYNTTTKLGQTPYQVFDLFQYGIPRNPDGTFMNTSQQEPADFQNVDGINQCVKSQLNDVWANYFYNGSLWLNTDGKTPAQQAQLIDSLAGNMGNATPGSFARGSLNCANVTMETFTQTFESSMSGIDVSNLANCFSCHSSQSFAQSSNVSPIYLSHSFQDYLSEQQGNSFKKAEAIKSKAEQRVMKLMKKK</sequence>
<dbReference type="AlphaFoldDB" id="A0A556MZR6"/>
<gene>
    <name evidence="2" type="ORF">FO442_06440</name>
</gene>
<dbReference type="RefSeq" id="WP_144332343.1">
    <property type="nucleotide sequence ID" value="NZ_VLPL01000003.1"/>
</dbReference>
<name>A0A556MZR6_9FLAO</name>